<evidence type="ECO:0000313" key="3">
    <source>
        <dbReference type="Proteomes" id="UP001476247"/>
    </source>
</evidence>
<proteinExistence type="predicted"/>
<dbReference type="SMART" id="SM00256">
    <property type="entry name" value="FBOX"/>
    <property type="match status" value="1"/>
</dbReference>
<dbReference type="Pfam" id="PF00646">
    <property type="entry name" value="F-box"/>
    <property type="match status" value="1"/>
</dbReference>
<evidence type="ECO:0000259" key="1">
    <source>
        <dbReference type="SMART" id="SM00256"/>
    </source>
</evidence>
<feature type="domain" description="F-box" evidence="1">
    <location>
        <begin position="7"/>
        <end position="46"/>
    </location>
</feature>
<comment type="caution">
    <text evidence="2">The sequence shown here is derived from an EMBL/GenBank/DDBJ whole genome shotgun (WGS) entry which is preliminary data.</text>
</comment>
<reference evidence="2 3" key="1">
    <citation type="submission" date="2024-04" db="EMBL/GenBank/DDBJ databases">
        <title>genome sequences of Mucor flavus KT1a and Helicostylum pulchrum KT1b strains isolation_sourced from the surface of a dry-aged beef.</title>
        <authorList>
            <person name="Toyotome T."/>
            <person name="Hosono M."/>
            <person name="Torimaru M."/>
            <person name="Fukuda K."/>
            <person name="Mikami N."/>
        </authorList>
    </citation>
    <scope>NUCLEOTIDE SEQUENCE [LARGE SCALE GENOMIC DNA]</scope>
    <source>
        <strain evidence="2 3">KT1b</strain>
    </source>
</reference>
<evidence type="ECO:0000313" key="2">
    <source>
        <dbReference type="EMBL" id="GAA5796929.1"/>
    </source>
</evidence>
<dbReference type="EMBL" id="BAABUJ010000007">
    <property type="protein sequence ID" value="GAA5796929.1"/>
    <property type="molecule type" value="Genomic_DNA"/>
</dbReference>
<dbReference type="InterPro" id="IPR036047">
    <property type="entry name" value="F-box-like_dom_sf"/>
</dbReference>
<organism evidence="2 3">
    <name type="scientific">Helicostylum pulchrum</name>
    <dbReference type="NCBI Taxonomy" id="562976"/>
    <lineage>
        <taxon>Eukaryota</taxon>
        <taxon>Fungi</taxon>
        <taxon>Fungi incertae sedis</taxon>
        <taxon>Mucoromycota</taxon>
        <taxon>Mucoromycotina</taxon>
        <taxon>Mucoromycetes</taxon>
        <taxon>Mucorales</taxon>
        <taxon>Mucorineae</taxon>
        <taxon>Mucoraceae</taxon>
        <taxon>Helicostylum</taxon>
    </lineage>
</organism>
<dbReference type="Proteomes" id="UP001476247">
    <property type="component" value="Unassembled WGS sequence"/>
</dbReference>
<gene>
    <name evidence="2" type="ORF">HPULCUR_002307</name>
</gene>
<dbReference type="SUPFAM" id="SSF81383">
    <property type="entry name" value="F-box domain"/>
    <property type="match status" value="1"/>
</dbReference>
<protein>
    <recommendedName>
        <fullName evidence="1">F-box domain-containing protein</fullName>
    </recommendedName>
</protein>
<name>A0ABP9XQ61_9FUNG</name>
<dbReference type="Gene3D" id="1.20.1280.50">
    <property type="match status" value="1"/>
</dbReference>
<sequence length="229" mass="26863">MTTINHLSNEVLLQIFRSLPSNNQLVCASACRNWRTLARGVYFSEINITPDTRFVRLSYCLQSTGDFVRSLTIVALRSIETEAIIRLVRSCHYLFELKLDSIYCRRFCESGLTLSRLKTFSVLLEANNHHNNIFHYLYRIAYRHRRSIEKLYIPYTNDVVLQQEFGGVMNYLSQFENLRHLTLHNGDRNAPVVYFDTLLNTCRTLEELYTGYAYPLYPPAMVQNIWTIL</sequence>
<dbReference type="InterPro" id="IPR001810">
    <property type="entry name" value="F-box_dom"/>
</dbReference>
<keyword evidence="3" id="KW-1185">Reference proteome</keyword>
<accession>A0ABP9XQ61</accession>
<dbReference type="SUPFAM" id="SSF52047">
    <property type="entry name" value="RNI-like"/>
    <property type="match status" value="1"/>
</dbReference>